<keyword evidence="1" id="KW-0472">Membrane</keyword>
<gene>
    <name evidence="3" type="ORF">F4V91_10095</name>
    <name evidence="4" type="ORF">F4V91_20950</name>
    <name evidence="2" type="ORF">F4V91_32050</name>
</gene>
<comment type="caution">
    <text evidence="2">The sequence shown here is derived from an EMBL/GenBank/DDBJ whole genome shotgun (WGS) entry which is preliminary data.</text>
</comment>
<keyword evidence="1" id="KW-0812">Transmembrane</keyword>
<evidence type="ECO:0000313" key="3">
    <source>
        <dbReference type="EMBL" id="KAB1086747.1"/>
    </source>
</evidence>
<dbReference type="AlphaFoldDB" id="A0A6A1TGI1"/>
<dbReference type="EMBL" id="VZUL01000002">
    <property type="protein sequence ID" value="KAB1086747.1"/>
    <property type="molecule type" value="Genomic_DNA"/>
</dbReference>
<sequence>MIIIDFILEVIGYTTARIALPVITFGKVRVETISSSETGFDWLGFKRGSDGVYLCQAPMAGWIGLIPWVLGIALIIAVI</sequence>
<name>A0A6A1TGI1_NEOGA</name>
<reference evidence="2 5" key="1">
    <citation type="submission" date="2019-09" db="EMBL/GenBank/DDBJ databases">
        <title>Genome sequencing of Ng87 strain.</title>
        <authorList>
            <person name="Karasev E.S."/>
            <person name="Andronov E."/>
        </authorList>
    </citation>
    <scope>NUCLEOTIDE SEQUENCE [LARGE SCALE GENOMIC DNA]</scope>
    <source>
        <strain evidence="2 5">Ng87</strain>
    </source>
</reference>
<evidence type="ECO:0000313" key="5">
    <source>
        <dbReference type="Proteomes" id="UP000386575"/>
    </source>
</evidence>
<evidence type="ECO:0000313" key="4">
    <source>
        <dbReference type="EMBL" id="KAB1088655.1"/>
    </source>
</evidence>
<organism evidence="2 5">
    <name type="scientific">Neorhizobium galegae</name>
    <name type="common">Rhizobium galegae</name>
    <dbReference type="NCBI Taxonomy" id="399"/>
    <lineage>
        <taxon>Bacteria</taxon>
        <taxon>Pseudomonadati</taxon>
        <taxon>Pseudomonadota</taxon>
        <taxon>Alphaproteobacteria</taxon>
        <taxon>Hyphomicrobiales</taxon>
        <taxon>Rhizobiaceae</taxon>
        <taxon>Rhizobium/Agrobacterium group</taxon>
        <taxon>Neorhizobium</taxon>
    </lineage>
</organism>
<accession>A0A6A1TGI1</accession>
<protein>
    <submittedName>
        <fullName evidence="2">Uncharacterized protein</fullName>
    </submittedName>
</protein>
<dbReference type="RefSeq" id="WP_130827539.1">
    <property type="nucleotide sequence ID" value="NZ_JANFGL010000024.1"/>
</dbReference>
<dbReference type="EMBL" id="VZUL01000002">
    <property type="protein sequence ID" value="KAB1088655.1"/>
    <property type="molecule type" value="Genomic_DNA"/>
</dbReference>
<evidence type="ECO:0000256" key="1">
    <source>
        <dbReference type="SAM" id="Phobius"/>
    </source>
</evidence>
<keyword evidence="1" id="KW-1133">Transmembrane helix</keyword>
<dbReference type="EMBL" id="VZUL01000004">
    <property type="protein sequence ID" value="KAB1082585.1"/>
    <property type="molecule type" value="Genomic_DNA"/>
</dbReference>
<feature type="transmembrane region" description="Helical" evidence="1">
    <location>
        <begin position="59"/>
        <end position="78"/>
    </location>
</feature>
<proteinExistence type="predicted"/>
<evidence type="ECO:0000313" key="2">
    <source>
        <dbReference type="EMBL" id="KAB1082585.1"/>
    </source>
</evidence>
<dbReference type="Proteomes" id="UP000386575">
    <property type="component" value="Unassembled WGS sequence"/>
</dbReference>